<dbReference type="PANTHER" id="PTHR32060">
    <property type="entry name" value="TAIL-SPECIFIC PROTEASE"/>
    <property type="match status" value="1"/>
</dbReference>
<evidence type="ECO:0000313" key="3">
    <source>
        <dbReference type="EMBL" id="SFV58716.1"/>
    </source>
</evidence>
<proteinExistence type="predicted"/>
<dbReference type="Pfam" id="PF03572">
    <property type="entry name" value="Peptidase_S41"/>
    <property type="match status" value="1"/>
</dbReference>
<sequence>MLTQIQKLLLLISLLLFLNSCGSQSKLDSGASLPTNNPNSPINDTPTGEFTSDEKDFLYNLFITEYYWAEYTPQPFDTSPYLEPQNMIDALKYSPLDRWSFVFSTDNYNSFNRQSAFGFGCYTSYDVNNNLIVSYMDIASPAEKAGIKRGDIINTINGEVATEELFYSIQDERGKVGIFGITRAGESITVAVAAQYYSYKVSKGDIIQTINGEDVGYLRLDSFTDTATDELEPIFTKFKQLDIKKLVIDLRYNGGGSLNTASILLDKLVRDKDNQVQFTTIWNSSYSFNNESALFETDANSLDLEQVVFLVTSNSASASELVINSLSASYLGVDVVLIGSTTHGKPVGMSGAIYGDNVYYIINFAVANGDGFSNYFNGLPVNCPVEDDFTHGLGDVNESMLKEALHYIDNGSC</sequence>
<dbReference type="InterPro" id="IPR005151">
    <property type="entry name" value="Tail-specific_protease"/>
</dbReference>
<evidence type="ECO:0000259" key="2">
    <source>
        <dbReference type="SMART" id="SM00245"/>
    </source>
</evidence>
<reference evidence="3" key="1">
    <citation type="submission" date="2016-10" db="EMBL/GenBank/DDBJ databases">
        <authorList>
            <person name="de Groot N.N."/>
        </authorList>
    </citation>
    <scope>NUCLEOTIDE SEQUENCE</scope>
</reference>
<dbReference type="GO" id="GO:0008236">
    <property type="term" value="F:serine-type peptidase activity"/>
    <property type="evidence" value="ECO:0007669"/>
    <property type="project" value="InterPro"/>
</dbReference>
<name>A0A1W1BYW9_9ZZZZ</name>
<dbReference type="GO" id="GO:0006508">
    <property type="term" value="P:proteolysis"/>
    <property type="evidence" value="ECO:0007669"/>
    <property type="project" value="UniProtKB-KW"/>
</dbReference>
<dbReference type="PANTHER" id="PTHR32060:SF30">
    <property type="entry name" value="CARBOXY-TERMINAL PROCESSING PROTEASE CTPA"/>
    <property type="match status" value="1"/>
</dbReference>
<gene>
    <name evidence="3" type="ORF">MNB_SV-9-1131</name>
</gene>
<keyword evidence="3" id="KW-0645">Protease</keyword>
<dbReference type="GO" id="GO:0004175">
    <property type="term" value="F:endopeptidase activity"/>
    <property type="evidence" value="ECO:0007669"/>
    <property type="project" value="TreeGrafter"/>
</dbReference>
<dbReference type="GO" id="GO:0007165">
    <property type="term" value="P:signal transduction"/>
    <property type="evidence" value="ECO:0007669"/>
    <property type="project" value="TreeGrafter"/>
</dbReference>
<dbReference type="GO" id="GO:0030288">
    <property type="term" value="C:outer membrane-bounded periplasmic space"/>
    <property type="evidence" value="ECO:0007669"/>
    <property type="project" value="TreeGrafter"/>
</dbReference>
<feature type="region of interest" description="Disordered" evidence="1">
    <location>
        <begin position="29"/>
        <end position="50"/>
    </location>
</feature>
<dbReference type="CDD" id="cd07561">
    <property type="entry name" value="Peptidase_S41_CPP_like"/>
    <property type="match status" value="1"/>
</dbReference>
<dbReference type="SUPFAM" id="SSF50156">
    <property type="entry name" value="PDZ domain-like"/>
    <property type="match status" value="1"/>
</dbReference>
<evidence type="ECO:0000256" key="1">
    <source>
        <dbReference type="SAM" id="MobiDB-lite"/>
    </source>
</evidence>
<dbReference type="Gene3D" id="3.30.750.170">
    <property type="match status" value="1"/>
</dbReference>
<feature type="domain" description="Tail specific protease" evidence="2">
    <location>
        <begin position="185"/>
        <end position="386"/>
    </location>
</feature>
<dbReference type="InterPro" id="IPR029045">
    <property type="entry name" value="ClpP/crotonase-like_dom_sf"/>
</dbReference>
<protein>
    <submittedName>
        <fullName evidence="3">Carboxyl-terminal protease</fullName>
    </submittedName>
</protein>
<dbReference type="AlphaFoldDB" id="A0A1W1BYW9"/>
<accession>A0A1W1BYW9</accession>
<organism evidence="3">
    <name type="scientific">hydrothermal vent metagenome</name>
    <dbReference type="NCBI Taxonomy" id="652676"/>
    <lineage>
        <taxon>unclassified sequences</taxon>
        <taxon>metagenomes</taxon>
        <taxon>ecological metagenomes</taxon>
    </lineage>
</organism>
<dbReference type="InterPro" id="IPR036034">
    <property type="entry name" value="PDZ_sf"/>
</dbReference>
<dbReference type="SMART" id="SM00245">
    <property type="entry name" value="TSPc"/>
    <property type="match status" value="1"/>
</dbReference>
<dbReference type="EMBL" id="FPHG01000037">
    <property type="protein sequence ID" value="SFV58716.1"/>
    <property type="molecule type" value="Genomic_DNA"/>
</dbReference>
<dbReference type="Gene3D" id="2.30.42.10">
    <property type="match status" value="1"/>
</dbReference>
<dbReference type="SUPFAM" id="SSF52096">
    <property type="entry name" value="ClpP/crotonase"/>
    <property type="match status" value="1"/>
</dbReference>
<keyword evidence="3" id="KW-0378">Hydrolase</keyword>
<dbReference type="Gene3D" id="3.90.226.10">
    <property type="entry name" value="2-enoyl-CoA Hydratase, Chain A, domain 1"/>
    <property type="match status" value="1"/>
</dbReference>